<name>A0A7T4DJU0_9MICO</name>
<protein>
    <submittedName>
        <fullName evidence="2">Uncharacterized protein</fullName>
    </submittedName>
</protein>
<accession>A0A7T4DJU0</accession>
<dbReference type="Proteomes" id="UP000595374">
    <property type="component" value="Chromosome"/>
</dbReference>
<proteinExistence type="predicted"/>
<dbReference type="RefSeq" id="WP_137826198.1">
    <property type="nucleotide sequence ID" value="NZ_CP065989.1"/>
</dbReference>
<dbReference type="AlphaFoldDB" id="A0A7T4DJU0"/>
<evidence type="ECO:0000313" key="2">
    <source>
        <dbReference type="EMBL" id="QQB15218.1"/>
    </source>
</evidence>
<gene>
    <name evidence="2" type="ORF">I6H47_04490</name>
</gene>
<feature type="compositionally biased region" description="Gly residues" evidence="1">
    <location>
        <begin position="43"/>
        <end position="55"/>
    </location>
</feature>
<dbReference type="EMBL" id="CP065989">
    <property type="protein sequence ID" value="QQB15218.1"/>
    <property type="molecule type" value="Genomic_DNA"/>
</dbReference>
<feature type="compositionally biased region" description="Polar residues" evidence="1">
    <location>
        <begin position="1"/>
        <end position="35"/>
    </location>
</feature>
<evidence type="ECO:0000256" key="1">
    <source>
        <dbReference type="SAM" id="MobiDB-lite"/>
    </source>
</evidence>
<sequence length="93" mass="9637">MTSENFGNGGFNSEQGQDPQESQQGHPGPGSQSEFGEQDTGGQPQGDRGGVGGLDGQQAGRPEGDGLGDGQDRRRLEESEDEGFGGTQQPETD</sequence>
<reference evidence="2 3" key="1">
    <citation type="submission" date="2020-12" db="EMBL/GenBank/DDBJ databases">
        <title>FDA dAtabase for Regulatory Grade micrObial Sequences (FDA-ARGOS): Supporting development and validation of Infectious Disease Dx tests.</title>
        <authorList>
            <person name="Sproer C."/>
            <person name="Gronow S."/>
            <person name="Severitt S."/>
            <person name="Schroder I."/>
            <person name="Tallon L."/>
            <person name="Sadzewicz L."/>
            <person name="Zhao X."/>
            <person name="Boylan J."/>
            <person name="Ott S."/>
            <person name="Bowen H."/>
            <person name="Vavikolanu K."/>
            <person name="Mehta A."/>
            <person name="Aluvathingal J."/>
            <person name="Nadendla S."/>
            <person name="Lowell S."/>
            <person name="Myers T."/>
            <person name="Yan Y."/>
            <person name="Sichtig H."/>
        </authorList>
    </citation>
    <scope>NUCLEOTIDE SEQUENCE [LARGE SCALE GENOMIC DNA]</scope>
    <source>
        <strain evidence="2 3">FDAARGOS_990</strain>
    </source>
</reference>
<evidence type="ECO:0000313" key="3">
    <source>
        <dbReference type="Proteomes" id="UP000595374"/>
    </source>
</evidence>
<organism evidence="2 3">
    <name type="scientific">Brevibacterium casei</name>
    <dbReference type="NCBI Taxonomy" id="33889"/>
    <lineage>
        <taxon>Bacteria</taxon>
        <taxon>Bacillati</taxon>
        <taxon>Actinomycetota</taxon>
        <taxon>Actinomycetes</taxon>
        <taxon>Micrococcales</taxon>
        <taxon>Brevibacteriaceae</taxon>
        <taxon>Brevibacterium</taxon>
    </lineage>
</organism>
<feature type="region of interest" description="Disordered" evidence="1">
    <location>
        <begin position="1"/>
        <end position="93"/>
    </location>
</feature>